<gene>
    <name evidence="2" type="ORF">LTRI10_LOCUS22650</name>
</gene>
<proteinExistence type="predicted"/>
<evidence type="ECO:0000313" key="2">
    <source>
        <dbReference type="EMBL" id="CAL1381261.1"/>
    </source>
</evidence>
<feature type="region of interest" description="Disordered" evidence="1">
    <location>
        <begin position="1"/>
        <end position="42"/>
    </location>
</feature>
<organism evidence="2 3">
    <name type="scientific">Linum trigynum</name>
    <dbReference type="NCBI Taxonomy" id="586398"/>
    <lineage>
        <taxon>Eukaryota</taxon>
        <taxon>Viridiplantae</taxon>
        <taxon>Streptophyta</taxon>
        <taxon>Embryophyta</taxon>
        <taxon>Tracheophyta</taxon>
        <taxon>Spermatophyta</taxon>
        <taxon>Magnoliopsida</taxon>
        <taxon>eudicotyledons</taxon>
        <taxon>Gunneridae</taxon>
        <taxon>Pentapetalae</taxon>
        <taxon>rosids</taxon>
        <taxon>fabids</taxon>
        <taxon>Malpighiales</taxon>
        <taxon>Linaceae</taxon>
        <taxon>Linum</taxon>
    </lineage>
</organism>
<dbReference type="EMBL" id="OZ034817">
    <property type="protein sequence ID" value="CAL1381261.1"/>
    <property type="molecule type" value="Genomic_DNA"/>
</dbReference>
<evidence type="ECO:0000313" key="3">
    <source>
        <dbReference type="Proteomes" id="UP001497516"/>
    </source>
</evidence>
<sequence>MSLGKSSIWNDNEGGEDDEVDNNNNEDGRQAAGGKKSSILKPTLVVSTAQGRSWHRRRGANAHPCFGFNKGRIDVCWKEPIKIITEFVDLDV</sequence>
<name>A0AAV2E5S5_9ROSI</name>
<accession>A0AAV2E5S5</accession>
<dbReference type="AlphaFoldDB" id="A0AAV2E5S5"/>
<keyword evidence="3" id="KW-1185">Reference proteome</keyword>
<dbReference type="Proteomes" id="UP001497516">
    <property type="component" value="Chromosome 4"/>
</dbReference>
<evidence type="ECO:0000256" key="1">
    <source>
        <dbReference type="SAM" id="MobiDB-lite"/>
    </source>
</evidence>
<protein>
    <submittedName>
        <fullName evidence="2">Uncharacterized protein</fullName>
    </submittedName>
</protein>
<reference evidence="2 3" key="1">
    <citation type="submission" date="2024-04" db="EMBL/GenBank/DDBJ databases">
        <authorList>
            <person name="Fracassetti M."/>
        </authorList>
    </citation>
    <scope>NUCLEOTIDE SEQUENCE [LARGE SCALE GENOMIC DNA]</scope>
</reference>